<dbReference type="GO" id="GO:0016989">
    <property type="term" value="F:sigma factor antagonist activity"/>
    <property type="evidence" value="ECO:0007669"/>
    <property type="project" value="TreeGrafter"/>
</dbReference>
<evidence type="ECO:0000256" key="2">
    <source>
        <dbReference type="ARBA" id="ARBA00004236"/>
    </source>
</evidence>
<organism evidence="11 12">
    <name type="scientific">Hymenobacter jeollabukensis</name>
    <dbReference type="NCBI Taxonomy" id="2025313"/>
    <lineage>
        <taxon>Bacteria</taxon>
        <taxon>Pseudomonadati</taxon>
        <taxon>Bacteroidota</taxon>
        <taxon>Cytophagia</taxon>
        <taxon>Cytophagales</taxon>
        <taxon>Hymenobacteraceae</taxon>
        <taxon>Hymenobacter</taxon>
    </lineage>
</organism>
<evidence type="ECO:0000256" key="6">
    <source>
        <dbReference type="ARBA" id="ARBA00023136"/>
    </source>
</evidence>
<dbReference type="PANTHER" id="PTHR37461:SF1">
    <property type="entry name" value="ANTI-SIGMA-K FACTOR RSKA"/>
    <property type="match status" value="1"/>
</dbReference>
<dbReference type="Proteomes" id="UP000305517">
    <property type="component" value="Unassembled WGS sequence"/>
</dbReference>
<evidence type="ECO:0000256" key="7">
    <source>
        <dbReference type="ARBA" id="ARBA00029829"/>
    </source>
</evidence>
<dbReference type="InterPro" id="IPR018764">
    <property type="entry name" value="RskA_C"/>
</dbReference>
<dbReference type="Pfam" id="PF10099">
    <property type="entry name" value="RskA_C"/>
    <property type="match status" value="1"/>
</dbReference>
<evidence type="ECO:0000256" key="9">
    <source>
        <dbReference type="SAM" id="Phobius"/>
    </source>
</evidence>
<accession>A0A5R8WWL6</accession>
<evidence type="ECO:0000313" key="11">
    <source>
        <dbReference type="EMBL" id="TLM96739.1"/>
    </source>
</evidence>
<evidence type="ECO:0000256" key="1">
    <source>
        <dbReference type="ARBA" id="ARBA00004167"/>
    </source>
</evidence>
<keyword evidence="4 9" id="KW-0812">Transmembrane</keyword>
<dbReference type="GO" id="GO:0005886">
    <property type="term" value="C:plasma membrane"/>
    <property type="evidence" value="ECO:0007669"/>
    <property type="project" value="UniProtKB-SubCell"/>
</dbReference>
<gene>
    <name evidence="11" type="ORF">FDY95_01720</name>
</gene>
<dbReference type="PANTHER" id="PTHR37461">
    <property type="entry name" value="ANTI-SIGMA-K FACTOR RSKA"/>
    <property type="match status" value="1"/>
</dbReference>
<keyword evidence="5 9" id="KW-1133">Transmembrane helix</keyword>
<dbReference type="OrthoDB" id="1420916at2"/>
<feature type="domain" description="Anti-sigma K factor RskA C-terminal" evidence="10">
    <location>
        <begin position="134"/>
        <end position="294"/>
    </location>
</feature>
<evidence type="ECO:0000256" key="3">
    <source>
        <dbReference type="ARBA" id="ARBA00022475"/>
    </source>
</evidence>
<reference evidence="11 12" key="1">
    <citation type="submission" date="2019-05" db="EMBL/GenBank/DDBJ databases">
        <title>Hymenobacter edaphi sp. nov., isolated from abandoned arsenic-contaminated farmland soil.</title>
        <authorList>
            <person name="Nie L."/>
        </authorList>
    </citation>
    <scope>NUCLEOTIDE SEQUENCE [LARGE SCALE GENOMIC DNA]</scope>
    <source>
        <strain evidence="11 12">1-3-3-8</strain>
    </source>
</reference>
<evidence type="ECO:0000313" key="12">
    <source>
        <dbReference type="Proteomes" id="UP000305517"/>
    </source>
</evidence>
<dbReference type="RefSeq" id="WP_138074993.1">
    <property type="nucleotide sequence ID" value="NZ_VAJM01000001.1"/>
</dbReference>
<feature type="transmembrane region" description="Helical" evidence="9">
    <location>
        <begin position="130"/>
        <end position="153"/>
    </location>
</feature>
<dbReference type="Gene3D" id="1.10.10.1320">
    <property type="entry name" value="Anti-sigma factor, zinc-finger domain"/>
    <property type="match status" value="1"/>
</dbReference>
<dbReference type="InterPro" id="IPR051474">
    <property type="entry name" value="Anti-sigma-K/W_factor"/>
</dbReference>
<evidence type="ECO:0000256" key="4">
    <source>
        <dbReference type="ARBA" id="ARBA00022692"/>
    </source>
</evidence>
<comment type="caution">
    <text evidence="11">The sequence shown here is derived from an EMBL/GenBank/DDBJ whole genome shotgun (WGS) entry which is preliminary data.</text>
</comment>
<sequence length="305" mass="32578">MNIEEYIESGQLELYALQQLSPAEAAEVERLAAEHPPIRAELINVQRALGLYAEAHAVTPPAALRERVLSSFQQAVNQAASAAEPSAPTETSAPYVVPSVAPTAPAPRYEAAPAPEAVVRSLPAESTGSGFRWLAIAASVALLLSLGANWLFYSRWQQSENQLVLAQAEQARYAATTQAVQKSLAARTQEIGVLRDEQFRMVVMTGTAQAPGARARVMYNPVSRRVYVDVKNLPAAPSGKQYQLWALDKGKPVDAGMLAQTTAVGDSLQRMKDVASAQAFAVTLEDAGGHPTPTMAALTVMGQML</sequence>
<dbReference type="AlphaFoldDB" id="A0A5R8WWL6"/>
<proteinExistence type="predicted"/>
<keyword evidence="12" id="KW-1185">Reference proteome</keyword>
<keyword evidence="3" id="KW-1003">Cell membrane</keyword>
<comment type="subcellular location">
    <subcellularLocation>
        <location evidence="2">Cell membrane</location>
    </subcellularLocation>
    <subcellularLocation>
        <location evidence="1">Membrane</location>
        <topology evidence="1">Single-pass membrane protein</topology>
    </subcellularLocation>
</comment>
<evidence type="ECO:0000259" key="10">
    <source>
        <dbReference type="Pfam" id="PF10099"/>
    </source>
</evidence>
<name>A0A5R8WWL6_9BACT</name>
<evidence type="ECO:0000256" key="8">
    <source>
        <dbReference type="ARBA" id="ARBA00030803"/>
    </source>
</evidence>
<dbReference type="EMBL" id="VAJM01000001">
    <property type="protein sequence ID" value="TLM96739.1"/>
    <property type="molecule type" value="Genomic_DNA"/>
</dbReference>
<evidence type="ECO:0000256" key="5">
    <source>
        <dbReference type="ARBA" id="ARBA00022989"/>
    </source>
</evidence>
<dbReference type="GO" id="GO:0006417">
    <property type="term" value="P:regulation of translation"/>
    <property type="evidence" value="ECO:0007669"/>
    <property type="project" value="TreeGrafter"/>
</dbReference>
<protein>
    <recommendedName>
        <fullName evidence="8">Regulator of SigK</fullName>
    </recommendedName>
    <alternativeName>
        <fullName evidence="7">Sigma-K anti-sigma factor RskA</fullName>
    </alternativeName>
</protein>
<dbReference type="InterPro" id="IPR041916">
    <property type="entry name" value="Anti_sigma_zinc_sf"/>
</dbReference>
<keyword evidence="6 9" id="KW-0472">Membrane</keyword>